<proteinExistence type="predicted"/>
<reference evidence="1" key="1">
    <citation type="submission" date="2021-02" db="EMBL/GenBank/DDBJ databases">
        <authorList>
            <person name="Nowell W R."/>
        </authorList>
    </citation>
    <scope>NUCLEOTIDE SEQUENCE</scope>
    <source>
        <strain evidence="1">Ploen Becks lab</strain>
    </source>
</reference>
<protein>
    <submittedName>
        <fullName evidence="1">Uncharacterized protein</fullName>
    </submittedName>
</protein>
<gene>
    <name evidence="1" type="ORF">OXX778_LOCUS13071</name>
</gene>
<comment type="caution">
    <text evidence="1">The sequence shown here is derived from an EMBL/GenBank/DDBJ whole genome shotgun (WGS) entry which is preliminary data.</text>
</comment>
<evidence type="ECO:0000313" key="1">
    <source>
        <dbReference type="EMBL" id="CAF0934145.1"/>
    </source>
</evidence>
<sequence>MINFQNLFEVGEWLLFFPSNSTDCERPISVYNKILNRFSKDSFISLNFITSNNQKTSPLSNEPVNNDVIADDDNMTTFFILYCFSIN</sequence>
<dbReference type="AlphaFoldDB" id="A0A814C1X5"/>
<organism evidence="1 2">
    <name type="scientific">Brachionus calyciflorus</name>
    <dbReference type="NCBI Taxonomy" id="104777"/>
    <lineage>
        <taxon>Eukaryota</taxon>
        <taxon>Metazoa</taxon>
        <taxon>Spiralia</taxon>
        <taxon>Gnathifera</taxon>
        <taxon>Rotifera</taxon>
        <taxon>Eurotatoria</taxon>
        <taxon>Monogononta</taxon>
        <taxon>Pseudotrocha</taxon>
        <taxon>Ploima</taxon>
        <taxon>Brachionidae</taxon>
        <taxon>Brachionus</taxon>
    </lineage>
</organism>
<dbReference type="EMBL" id="CAJNOC010002455">
    <property type="protein sequence ID" value="CAF0934145.1"/>
    <property type="molecule type" value="Genomic_DNA"/>
</dbReference>
<evidence type="ECO:0000313" key="2">
    <source>
        <dbReference type="Proteomes" id="UP000663879"/>
    </source>
</evidence>
<keyword evidence="2" id="KW-1185">Reference proteome</keyword>
<accession>A0A814C1X5</accession>
<dbReference type="Proteomes" id="UP000663879">
    <property type="component" value="Unassembled WGS sequence"/>
</dbReference>
<name>A0A814C1X5_9BILA</name>